<evidence type="ECO:0000256" key="3">
    <source>
        <dbReference type="SAM" id="MobiDB-lite"/>
    </source>
</evidence>
<dbReference type="OMA" id="LIVYTHA"/>
<dbReference type="GO" id="GO:0005198">
    <property type="term" value="F:structural molecule activity"/>
    <property type="evidence" value="ECO:0007669"/>
    <property type="project" value="TreeGrafter"/>
</dbReference>
<dbReference type="GO" id="GO:0005737">
    <property type="term" value="C:cytoplasm"/>
    <property type="evidence" value="ECO:0007669"/>
    <property type="project" value="TreeGrafter"/>
</dbReference>
<proteinExistence type="predicted"/>
<protein>
    <submittedName>
        <fullName evidence="4">Uncharacterized protein</fullName>
    </submittedName>
</protein>
<dbReference type="OrthoDB" id="8919664at2759"/>
<sequence>AVGVTGSLSRSSRVPVDSGSCAPVENGNGWQRAASAQWPEGEEQGGSALFYGLKSRVTVEGLVGAADASPWRAPGFQEGEVSSPLHSSVQGSSCVAGVLLLGVESRRLSIYECVLEGRVWPATGMMLLEAQAATGFILDVAGGQRLTVRQAVSTGLVGRELREKLLAAERAVTGYTDPDSGQLITLLQAMRKELLVPTHALRLLEAQVVTGGIIEPHHSHRLPVDVAYQHGLLDQELFISLSEPSTHTRGFFHPDTLQNLTYLQMSRLCVQDPTTGLLLLPLSTTQTQPSALRAQAQSPQE</sequence>
<dbReference type="EMBL" id="BEZZ01102583">
    <property type="protein sequence ID" value="GCC43333.1"/>
    <property type="molecule type" value="Genomic_DNA"/>
</dbReference>
<evidence type="ECO:0000313" key="4">
    <source>
        <dbReference type="EMBL" id="GCC43333.1"/>
    </source>
</evidence>
<feature type="compositionally biased region" description="Polar residues" evidence="3">
    <location>
        <begin position="1"/>
        <end position="12"/>
    </location>
</feature>
<gene>
    <name evidence="4" type="ORF">chiPu_0027393</name>
</gene>
<dbReference type="STRING" id="137246.A0A401TL42"/>
<dbReference type="GO" id="GO:1990254">
    <property type="term" value="F:keratin filament binding"/>
    <property type="evidence" value="ECO:0007669"/>
    <property type="project" value="TreeGrafter"/>
</dbReference>
<dbReference type="Pfam" id="PF00681">
    <property type="entry name" value="Plectin"/>
    <property type="match status" value="2"/>
</dbReference>
<reference evidence="4 5" key="1">
    <citation type="journal article" date="2018" name="Nat. Ecol. Evol.">
        <title>Shark genomes provide insights into elasmobranch evolution and the origin of vertebrates.</title>
        <authorList>
            <person name="Hara Y"/>
            <person name="Yamaguchi K"/>
            <person name="Onimaru K"/>
            <person name="Kadota M"/>
            <person name="Koyanagi M"/>
            <person name="Keeley SD"/>
            <person name="Tatsumi K"/>
            <person name="Tanaka K"/>
            <person name="Motone F"/>
            <person name="Kageyama Y"/>
            <person name="Nozu R"/>
            <person name="Adachi N"/>
            <person name="Nishimura O"/>
            <person name="Nakagawa R"/>
            <person name="Tanegashima C"/>
            <person name="Kiyatake I"/>
            <person name="Matsumoto R"/>
            <person name="Murakumo K"/>
            <person name="Nishida K"/>
            <person name="Terakita A"/>
            <person name="Kuratani S"/>
            <person name="Sato K"/>
            <person name="Hyodo S Kuraku.S."/>
        </authorList>
    </citation>
    <scope>NUCLEOTIDE SEQUENCE [LARGE SCALE GENOMIC DNA]</scope>
</reference>
<dbReference type="InterPro" id="IPR035915">
    <property type="entry name" value="Plakin_repeat_sf"/>
</dbReference>
<evidence type="ECO:0000256" key="1">
    <source>
        <dbReference type="ARBA" id="ARBA00022553"/>
    </source>
</evidence>
<dbReference type="GO" id="GO:0042995">
    <property type="term" value="C:cell projection"/>
    <property type="evidence" value="ECO:0007669"/>
    <property type="project" value="UniProtKB-SubCell"/>
</dbReference>
<dbReference type="SMART" id="SM00250">
    <property type="entry name" value="PLEC"/>
    <property type="match status" value="5"/>
</dbReference>
<accession>A0A401TL42</accession>
<name>A0A401TL42_CHIPU</name>
<evidence type="ECO:0000256" key="2">
    <source>
        <dbReference type="ARBA" id="ARBA00022737"/>
    </source>
</evidence>
<feature type="non-terminal residue" evidence="4">
    <location>
        <position position="1"/>
    </location>
</feature>
<dbReference type="SUPFAM" id="SSF75399">
    <property type="entry name" value="Plakin repeat"/>
    <property type="match status" value="1"/>
</dbReference>
<dbReference type="GO" id="GO:0045095">
    <property type="term" value="C:keratin filament"/>
    <property type="evidence" value="ECO:0007669"/>
    <property type="project" value="TreeGrafter"/>
</dbReference>
<dbReference type="InterPro" id="IPR001101">
    <property type="entry name" value="Plectin_repeat"/>
</dbReference>
<dbReference type="GO" id="GO:0030054">
    <property type="term" value="C:cell junction"/>
    <property type="evidence" value="ECO:0007669"/>
    <property type="project" value="TreeGrafter"/>
</dbReference>
<feature type="region of interest" description="Disordered" evidence="3">
    <location>
        <begin position="1"/>
        <end position="35"/>
    </location>
</feature>
<keyword evidence="1" id="KW-0597">Phosphoprotein</keyword>
<dbReference type="GO" id="GO:0042060">
    <property type="term" value="P:wound healing"/>
    <property type="evidence" value="ECO:0007669"/>
    <property type="project" value="TreeGrafter"/>
</dbReference>
<dbReference type="Proteomes" id="UP000287033">
    <property type="component" value="Unassembled WGS sequence"/>
</dbReference>
<dbReference type="PANTHER" id="PTHR23169">
    <property type="entry name" value="ENVOPLAKIN"/>
    <property type="match status" value="1"/>
</dbReference>
<comment type="caution">
    <text evidence="4">The sequence shown here is derived from an EMBL/GenBank/DDBJ whole genome shotgun (WGS) entry which is preliminary data.</text>
</comment>
<dbReference type="GO" id="GO:0045110">
    <property type="term" value="P:intermediate filament bundle assembly"/>
    <property type="evidence" value="ECO:0007669"/>
    <property type="project" value="TreeGrafter"/>
</dbReference>
<dbReference type="GO" id="GO:0016020">
    <property type="term" value="C:membrane"/>
    <property type="evidence" value="ECO:0007669"/>
    <property type="project" value="TreeGrafter"/>
</dbReference>
<dbReference type="AlphaFoldDB" id="A0A401TL42"/>
<dbReference type="Gene3D" id="3.90.1290.10">
    <property type="entry name" value="Plakin repeat"/>
    <property type="match status" value="1"/>
</dbReference>
<dbReference type="InterPro" id="IPR043197">
    <property type="entry name" value="Plakin"/>
</dbReference>
<keyword evidence="5" id="KW-1185">Reference proteome</keyword>
<evidence type="ECO:0000313" key="5">
    <source>
        <dbReference type="Proteomes" id="UP000287033"/>
    </source>
</evidence>
<dbReference type="PANTHER" id="PTHR23169:SF21">
    <property type="entry name" value="EPIPLAKIN"/>
    <property type="match status" value="1"/>
</dbReference>
<keyword evidence="2" id="KW-0677">Repeat</keyword>
<organism evidence="4 5">
    <name type="scientific">Chiloscyllium punctatum</name>
    <name type="common">Brownbanded bambooshark</name>
    <name type="synonym">Hemiscyllium punctatum</name>
    <dbReference type="NCBI Taxonomy" id="137246"/>
    <lineage>
        <taxon>Eukaryota</taxon>
        <taxon>Metazoa</taxon>
        <taxon>Chordata</taxon>
        <taxon>Craniata</taxon>
        <taxon>Vertebrata</taxon>
        <taxon>Chondrichthyes</taxon>
        <taxon>Elasmobranchii</taxon>
        <taxon>Galeomorphii</taxon>
        <taxon>Galeoidea</taxon>
        <taxon>Orectolobiformes</taxon>
        <taxon>Hemiscylliidae</taxon>
        <taxon>Chiloscyllium</taxon>
    </lineage>
</organism>